<dbReference type="InterPro" id="IPR007075">
    <property type="entry name" value="RNA_pol_Rpb1_6"/>
</dbReference>
<dbReference type="AlphaFoldDB" id="A0A699WB42"/>
<dbReference type="SUPFAM" id="SSF64484">
    <property type="entry name" value="beta and beta-prime subunits of DNA dependent RNA-polymerase"/>
    <property type="match status" value="1"/>
</dbReference>
<name>A0A699WB42_TANCI</name>
<evidence type="ECO:0000259" key="1">
    <source>
        <dbReference type="Pfam" id="PF04992"/>
    </source>
</evidence>
<feature type="domain" description="RNA polymerase Rpb1" evidence="1">
    <location>
        <begin position="1"/>
        <end position="101"/>
    </location>
</feature>
<gene>
    <name evidence="2" type="ORF">Tci_913990</name>
</gene>
<sequence length="117" mass="13530">MPVNLKRIIWNAQKTFKVDLRQTSDMHPPEIMGAVDKLQEHLWVVHGDDLLSIKAQRNSTFLFNIYLRSTFASKRVLGEYKHTREAFEWVIDEIESRFLQSLIAPGEMIACVAAQSI</sequence>
<dbReference type="GO" id="GO:0006351">
    <property type="term" value="P:DNA-templated transcription"/>
    <property type="evidence" value="ECO:0007669"/>
    <property type="project" value="InterPro"/>
</dbReference>
<dbReference type="GO" id="GO:0003677">
    <property type="term" value="F:DNA binding"/>
    <property type="evidence" value="ECO:0007669"/>
    <property type="project" value="InterPro"/>
</dbReference>
<reference evidence="2" key="1">
    <citation type="journal article" date="2019" name="Sci. Rep.">
        <title>Draft genome of Tanacetum cinerariifolium, the natural source of mosquito coil.</title>
        <authorList>
            <person name="Yamashiro T."/>
            <person name="Shiraishi A."/>
            <person name="Satake H."/>
            <person name="Nakayama K."/>
        </authorList>
    </citation>
    <scope>NUCLEOTIDE SEQUENCE</scope>
</reference>
<organism evidence="2">
    <name type="scientific">Tanacetum cinerariifolium</name>
    <name type="common">Dalmatian daisy</name>
    <name type="synonym">Chrysanthemum cinerariifolium</name>
    <dbReference type="NCBI Taxonomy" id="118510"/>
    <lineage>
        <taxon>Eukaryota</taxon>
        <taxon>Viridiplantae</taxon>
        <taxon>Streptophyta</taxon>
        <taxon>Embryophyta</taxon>
        <taxon>Tracheophyta</taxon>
        <taxon>Spermatophyta</taxon>
        <taxon>Magnoliopsida</taxon>
        <taxon>eudicotyledons</taxon>
        <taxon>Gunneridae</taxon>
        <taxon>Pentapetalae</taxon>
        <taxon>asterids</taxon>
        <taxon>campanulids</taxon>
        <taxon>Asterales</taxon>
        <taxon>Asteraceae</taxon>
        <taxon>Asteroideae</taxon>
        <taxon>Anthemideae</taxon>
        <taxon>Anthemidinae</taxon>
        <taxon>Tanacetum</taxon>
    </lineage>
</organism>
<dbReference type="GO" id="GO:0003899">
    <property type="term" value="F:DNA-directed RNA polymerase activity"/>
    <property type="evidence" value="ECO:0007669"/>
    <property type="project" value="InterPro"/>
</dbReference>
<protein>
    <submittedName>
        <fullName evidence="2">RNA polymerase II largest subunit</fullName>
    </submittedName>
</protein>
<dbReference type="EMBL" id="BKCJ011564431">
    <property type="protein sequence ID" value="GFD42021.1"/>
    <property type="molecule type" value="Genomic_DNA"/>
</dbReference>
<evidence type="ECO:0000313" key="2">
    <source>
        <dbReference type="EMBL" id="GFD42021.1"/>
    </source>
</evidence>
<accession>A0A699WB42</accession>
<feature type="non-terminal residue" evidence="2">
    <location>
        <position position="117"/>
    </location>
</feature>
<comment type="caution">
    <text evidence="2">The sequence shown here is derived from an EMBL/GenBank/DDBJ whole genome shotgun (WGS) entry which is preliminary data.</text>
</comment>
<proteinExistence type="predicted"/>
<dbReference type="Pfam" id="PF04992">
    <property type="entry name" value="RNA_pol_Rpb1_6"/>
    <property type="match status" value="1"/>
</dbReference>